<dbReference type="SUPFAM" id="SSF50630">
    <property type="entry name" value="Acid proteases"/>
    <property type="match status" value="1"/>
</dbReference>
<evidence type="ECO:0000259" key="2">
    <source>
        <dbReference type="PROSITE" id="PS51767"/>
    </source>
</evidence>
<comment type="caution">
    <text evidence="3">The sequence shown here is derived from an EMBL/GenBank/DDBJ whole genome shotgun (WGS) entry which is preliminary data.</text>
</comment>
<dbReference type="PANTHER" id="PTHR47966:SF57">
    <property type="entry name" value="PEPTIDASE A1 DOMAIN-CONTAINING PROTEIN"/>
    <property type="match status" value="1"/>
</dbReference>
<comment type="similarity">
    <text evidence="1">Belongs to the peptidase A1 family.</text>
</comment>
<dbReference type="InterPro" id="IPR001461">
    <property type="entry name" value="Aspartic_peptidase_A1"/>
</dbReference>
<dbReference type="EMBL" id="SGPJ01000221">
    <property type="protein sequence ID" value="THG96621.1"/>
    <property type="molecule type" value="Genomic_DNA"/>
</dbReference>
<dbReference type="Proteomes" id="UP000309038">
    <property type="component" value="Unassembled WGS sequence"/>
</dbReference>
<dbReference type="InterPro" id="IPR034164">
    <property type="entry name" value="Pepsin-like_dom"/>
</dbReference>
<name>A0A4S4KEQ2_9APHY</name>
<dbReference type="PROSITE" id="PS51767">
    <property type="entry name" value="PEPTIDASE_A1"/>
    <property type="match status" value="1"/>
</dbReference>
<dbReference type="PRINTS" id="PR00792">
    <property type="entry name" value="PEPSIN"/>
</dbReference>
<dbReference type="Gene3D" id="2.40.70.10">
    <property type="entry name" value="Acid Proteases"/>
    <property type="match status" value="1"/>
</dbReference>
<dbReference type="AlphaFoldDB" id="A0A4S4KEQ2"/>
<dbReference type="InterPro" id="IPR033121">
    <property type="entry name" value="PEPTIDASE_A1"/>
</dbReference>
<dbReference type="PANTHER" id="PTHR47966">
    <property type="entry name" value="BETA-SITE APP-CLEAVING ENZYME, ISOFORM A-RELATED"/>
    <property type="match status" value="1"/>
</dbReference>
<feature type="domain" description="Peptidase A1" evidence="2">
    <location>
        <begin position="1"/>
        <end position="190"/>
    </location>
</feature>
<proteinExistence type="inferred from homology"/>
<dbReference type="GO" id="GO:0006508">
    <property type="term" value="P:proteolysis"/>
    <property type="evidence" value="ECO:0007669"/>
    <property type="project" value="InterPro"/>
</dbReference>
<gene>
    <name evidence="3" type="ORF">EW026_g5243</name>
</gene>
<dbReference type="CDD" id="cd05471">
    <property type="entry name" value="pepsin_like"/>
    <property type="match status" value="1"/>
</dbReference>
<organism evidence="3 4">
    <name type="scientific">Hermanssonia centrifuga</name>
    <dbReference type="NCBI Taxonomy" id="98765"/>
    <lineage>
        <taxon>Eukaryota</taxon>
        <taxon>Fungi</taxon>
        <taxon>Dikarya</taxon>
        <taxon>Basidiomycota</taxon>
        <taxon>Agaricomycotina</taxon>
        <taxon>Agaricomycetes</taxon>
        <taxon>Polyporales</taxon>
        <taxon>Meruliaceae</taxon>
        <taxon>Hermanssonia</taxon>
    </lineage>
</organism>
<keyword evidence="4" id="KW-1185">Reference proteome</keyword>
<reference evidence="3 4" key="1">
    <citation type="submission" date="2019-02" db="EMBL/GenBank/DDBJ databases">
        <title>Genome sequencing of the rare red list fungi Phlebia centrifuga.</title>
        <authorList>
            <person name="Buettner E."/>
            <person name="Kellner H."/>
        </authorList>
    </citation>
    <scope>NUCLEOTIDE SEQUENCE [LARGE SCALE GENOMIC DNA]</scope>
    <source>
        <strain evidence="3 4">DSM 108282</strain>
    </source>
</reference>
<sequence>MAFHLTRYVNDSSVRNVEPGGTFTLGSTNSTLYTGEIDYTNIPSGAIGYWTIPLNTISVQSTPIALSGSASYAAIDTGTTLLGGPSDVVAQIYSKIPGSAPGSGNYEGYYTYPCSTDVSVSLTFGTSNQSWPISPADFRLVAISDDTCVGALFTLQSSGSGSTPSWIIGDTFLKNVYSVFRASPASVGFAQLSEVALGMNGANSPVPTPTLGTPAATVTSTSTSGSSRCLPGSIAISVILSMVTIVGSICAT</sequence>
<dbReference type="Pfam" id="PF00026">
    <property type="entry name" value="Asp"/>
    <property type="match status" value="1"/>
</dbReference>
<accession>A0A4S4KEQ2</accession>
<evidence type="ECO:0000256" key="1">
    <source>
        <dbReference type="ARBA" id="ARBA00007447"/>
    </source>
</evidence>
<dbReference type="GO" id="GO:0004190">
    <property type="term" value="F:aspartic-type endopeptidase activity"/>
    <property type="evidence" value="ECO:0007669"/>
    <property type="project" value="InterPro"/>
</dbReference>
<dbReference type="InterPro" id="IPR021109">
    <property type="entry name" value="Peptidase_aspartic_dom_sf"/>
</dbReference>
<protein>
    <recommendedName>
        <fullName evidence="2">Peptidase A1 domain-containing protein</fullName>
    </recommendedName>
</protein>
<evidence type="ECO:0000313" key="3">
    <source>
        <dbReference type="EMBL" id="THG96621.1"/>
    </source>
</evidence>
<evidence type="ECO:0000313" key="4">
    <source>
        <dbReference type="Proteomes" id="UP000309038"/>
    </source>
</evidence>